<dbReference type="GO" id="GO:0032259">
    <property type="term" value="P:methylation"/>
    <property type="evidence" value="ECO:0007669"/>
    <property type="project" value="UniProtKB-KW"/>
</dbReference>
<dbReference type="InterPro" id="IPR038375">
    <property type="entry name" value="NDUFAF7_sf"/>
</dbReference>
<organism evidence="3 4">
    <name type="scientific">Aromatoleum toluvorans</name>
    <dbReference type="NCBI Taxonomy" id="92002"/>
    <lineage>
        <taxon>Bacteria</taxon>
        <taxon>Pseudomonadati</taxon>
        <taxon>Pseudomonadota</taxon>
        <taxon>Betaproteobacteria</taxon>
        <taxon>Rhodocyclales</taxon>
        <taxon>Rhodocyclaceae</taxon>
        <taxon>Aromatoleum</taxon>
    </lineage>
</organism>
<comment type="caution">
    <text evidence="3">The sequence shown here is derived from an EMBL/GenBank/DDBJ whole genome shotgun (WGS) entry which is preliminary data.</text>
</comment>
<keyword evidence="1 3" id="KW-0489">Methyltransferase</keyword>
<evidence type="ECO:0000256" key="2">
    <source>
        <dbReference type="ARBA" id="ARBA00022679"/>
    </source>
</evidence>
<gene>
    <name evidence="3" type="ORF">GPA22_16795</name>
</gene>
<dbReference type="Pfam" id="PF02636">
    <property type="entry name" value="Methyltransf_28"/>
    <property type="match status" value="1"/>
</dbReference>
<dbReference type="EMBL" id="WTVN01000029">
    <property type="protein sequence ID" value="NMG45375.1"/>
    <property type="molecule type" value="Genomic_DNA"/>
</dbReference>
<dbReference type="RefSeq" id="WP_169257214.1">
    <property type="nucleotide sequence ID" value="NZ_WTVN01000029.1"/>
</dbReference>
<keyword evidence="2" id="KW-0808">Transferase</keyword>
<dbReference type="InterPro" id="IPR003788">
    <property type="entry name" value="NDUFAF7"/>
</dbReference>
<dbReference type="PANTHER" id="PTHR12049">
    <property type="entry name" value="PROTEIN ARGININE METHYLTRANSFERASE NDUFAF7, MITOCHONDRIAL"/>
    <property type="match status" value="1"/>
</dbReference>
<evidence type="ECO:0000256" key="1">
    <source>
        <dbReference type="ARBA" id="ARBA00022603"/>
    </source>
</evidence>
<proteinExistence type="predicted"/>
<keyword evidence="4" id="KW-1185">Reference proteome</keyword>
<evidence type="ECO:0000313" key="3">
    <source>
        <dbReference type="EMBL" id="NMG45375.1"/>
    </source>
</evidence>
<dbReference type="SUPFAM" id="SSF53335">
    <property type="entry name" value="S-adenosyl-L-methionine-dependent methyltransferases"/>
    <property type="match status" value="1"/>
</dbReference>
<evidence type="ECO:0000313" key="4">
    <source>
        <dbReference type="Proteomes" id="UP000623795"/>
    </source>
</evidence>
<reference evidence="3 4" key="1">
    <citation type="submission" date="2019-12" db="EMBL/GenBank/DDBJ databases">
        <title>Comparative genomics gives insights into the taxonomy of the Azoarcus-Aromatoleum group and reveals separate origins of nif in the plant-associated Azoarcus and non-plant-associated Aromatoleum sub-groups.</title>
        <authorList>
            <person name="Lafos M."/>
            <person name="Maluk M."/>
            <person name="Batista M."/>
            <person name="Junghare M."/>
            <person name="Carmona M."/>
            <person name="Faoro H."/>
            <person name="Cruz L.M."/>
            <person name="Battistoni F."/>
            <person name="De Souza E."/>
            <person name="Pedrosa F."/>
            <person name="Chen W.-M."/>
            <person name="Poole P.S."/>
            <person name="Dixon R.A."/>
            <person name="James E.K."/>
        </authorList>
    </citation>
    <scope>NUCLEOTIDE SEQUENCE [LARGE SCALE GENOMIC DNA]</scope>
    <source>
        <strain evidence="3 4">Td21</strain>
    </source>
</reference>
<accession>A0ABX1Q3B4</accession>
<protein>
    <submittedName>
        <fullName evidence="3">SAM-dependent methyltransferase</fullName>
    </submittedName>
</protein>
<name>A0ABX1Q3B4_9RHOO</name>
<dbReference type="PANTHER" id="PTHR12049:SF7">
    <property type="entry name" value="PROTEIN ARGININE METHYLTRANSFERASE NDUFAF7, MITOCHONDRIAL"/>
    <property type="match status" value="1"/>
</dbReference>
<sequence length="392" mass="42552">MGASQLPEPAADAQAQSLLLIEQVRRAIADQGGRLPFDQYMEMALYQPGLGYYTAGSRKFGPGGDFITSPEISSLFAKCVARQCRQVLALVGGGYLLEVGAGSGVLAADLLAELEQLGQLPEAYLILELSPDLRARQCEMLQTKVPTLVDRVRWLDTLPEAGFRGVVVANELLDAMPVHRFRLEQGAIKEQFVTSRDEGLALVWDRPVSPGFVEAAAAVATQLGKAGADYESEINLRAPAWLQELAKAVDAGAVLLIDYGYSRAEYYHPERSRGTLMCHYRHRAHPDPMVYPGLQDITAHVDFSAVAEAALAAGFAVTGFSTQAFFLMGNGLDDLVAAADIDDVVAHMELIQAVKRLTLPSEMGERFKVLGLSLGIDQPLSGFTLQDMRDRL</sequence>
<dbReference type="GO" id="GO:0008168">
    <property type="term" value="F:methyltransferase activity"/>
    <property type="evidence" value="ECO:0007669"/>
    <property type="project" value="UniProtKB-KW"/>
</dbReference>
<dbReference type="Proteomes" id="UP000623795">
    <property type="component" value="Unassembled WGS sequence"/>
</dbReference>
<dbReference type="InterPro" id="IPR029063">
    <property type="entry name" value="SAM-dependent_MTases_sf"/>
</dbReference>
<dbReference type="Gene3D" id="3.40.50.12710">
    <property type="match status" value="1"/>
</dbReference>